<dbReference type="STRING" id="60547.GCA_000751215_05403"/>
<dbReference type="InterPro" id="IPR036318">
    <property type="entry name" value="FAD-bd_PCMH-like_sf"/>
</dbReference>
<sequence length="467" mass="50316">MAFNDLSLPPVLPGDAAPLVATVEGSVLLPGDAGYDDERAVWNLNHELMPAMIVVPESVADIQVAITFAAGQHRPVLVKTTGHQIVGQAHGAVVIATRRMNDVVIDAVGRTARVGAGVIWSEVVEKAARDGLAPLNGSNLTVGVSGYTLGGGLSPTLGRSHGYAADHVRSLDVVTADGELRHVDAESEPDLFWALRGGKGNFGVVTALEFDLFPVPRLYGGAIYFAGERTGDVLRAWADWHPSTPETMVTSIAVMRMPSIPEVPERLRGKVLVSVRIAYNGRTADGERMVEPLRAVAPVVLDTVRDMPYIEVASIHNEPTDPVPYYERGIMLREFPAQAQDRLIELVGPDAETTLVIAELRALGGAWDREPTVPNAVATRGLPYSLLGVSAGLLSQEQQLKRSVAELLDGMRPWQGDRRYVNNLAPDEAADAAAIYGPERYERLASIKKTYDSANIFRLNHNVIPAA</sequence>
<dbReference type="PROSITE" id="PS51387">
    <property type="entry name" value="FAD_PCMH"/>
    <property type="match status" value="1"/>
</dbReference>
<accession>A0A069PC18</accession>
<keyword evidence="3" id="KW-0285">Flavoprotein</keyword>
<dbReference type="InterPro" id="IPR016166">
    <property type="entry name" value="FAD-bd_PCMH"/>
</dbReference>
<organism evidence="7 8">
    <name type="scientific">Caballeronia glathei</name>
    <dbReference type="NCBI Taxonomy" id="60547"/>
    <lineage>
        <taxon>Bacteria</taxon>
        <taxon>Pseudomonadati</taxon>
        <taxon>Pseudomonadota</taxon>
        <taxon>Betaproteobacteria</taxon>
        <taxon>Burkholderiales</taxon>
        <taxon>Burkholderiaceae</taxon>
        <taxon>Caballeronia</taxon>
    </lineage>
</organism>
<evidence type="ECO:0000313" key="7">
    <source>
        <dbReference type="EMBL" id="KDR38203.1"/>
    </source>
</evidence>
<dbReference type="InterPro" id="IPR006094">
    <property type="entry name" value="Oxid_FAD_bind_N"/>
</dbReference>
<comment type="similarity">
    <text evidence="2">Belongs to the oxygen-dependent FAD-linked oxidoreductase family.</text>
</comment>
<comment type="cofactor">
    <cofactor evidence="1">
        <name>FAD</name>
        <dbReference type="ChEBI" id="CHEBI:57692"/>
    </cofactor>
</comment>
<dbReference type="Gene3D" id="3.30.465.10">
    <property type="match status" value="1"/>
</dbReference>
<dbReference type="Gene3D" id="3.30.43.10">
    <property type="entry name" value="Uridine Diphospho-n-acetylenolpyruvylglucosamine Reductase, domain 2"/>
    <property type="match status" value="1"/>
</dbReference>
<proteinExistence type="inferred from homology"/>
<evidence type="ECO:0000259" key="6">
    <source>
        <dbReference type="PROSITE" id="PS51387"/>
    </source>
</evidence>
<evidence type="ECO:0000256" key="3">
    <source>
        <dbReference type="ARBA" id="ARBA00022630"/>
    </source>
</evidence>
<dbReference type="Pfam" id="PF08031">
    <property type="entry name" value="BBE"/>
    <property type="match status" value="1"/>
</dbReference>
<feature type="domain" description="FAD-binding PCMH-type" evidence="6">
    <location>
        <begin position="46"/>
        <end position="215"/>
    </location>
</feature>
<protein>
    <submittedName>
        <fullName evidence="7">FAD-dependent oxygenase</fullName>
    </submittedName>
</protein>
<gene>
    <name evidence="7" type="ORF">BG61_02910</name>
</gene>
<dbReference type="GO" id="GO:0016491">
    <property type="term" value="F:oxidoreductase activity"/>
    <property type="evidence" value="ECO:0007669"/>
    <property type="project" value="UniProtKB-KW"/>
</dbReference>
<keyword evidence="4" id="KW-0274">FAD</keyword>
<evidence type="ECO:0000313" key="8">
    <source>
        <dbReference type="Proteomes" id="UP000027466"/>
    </source>
</evidence>
<dbReference type="InterPro" id="IPR016167">
    <property type="entry name" value="FAD-bd_PCMH_sub1"/>
</dbReference>
<name>A0A069PC18_9BURK</name>
<dbReference type="Proteomes" id="UP000027466">
    <property type="component" value="Unassembled WGS sequence"/>
</dbReference>
<dbReference type="PANTHER" id="PTHR42973">
    <property type="entry name" value="BINDING OXIDOREDUCTASE, PUTATIVE (AFU_ORTHOLOGUE AFUA_1G17690)-RELATED"/>
    <property type="match status" value="1"/>
</dbReference>
<dbReference type="SUPFAM" id="SSF56176">
    <property type="entry name" value="FAD-binding/transporter-associated domain-like"/>
    <property type="match status" value="1"/>
</dbReference>
<evidence type="ECO:0000256" key="4">
    <source>
        <dbReference type="ARBA" id="ARBA00022827"/>
    </source>
</evidence>
<dbReference type="InterPro" id="IPR050416">
    <property type="entry name" value="FAD-linked_Oxidoreductase"/>
</dbReference>
<dbReference type="EMBL" id="JFHC01000102">
    <property type="protein sequence ID" value="KDR38203.1"/>
    <property type="molecule type" value="Genomic_DNA"/>
</dbReference>
<dbReference type="GO" id="GO:0071949">
    <property type="term" value="F:FAD binding"/>
    <property type="evidence" value="ECO:0007669"/>
    <property type="project" value="InterPro"/>
</dbReference>
<keyword evidence="8" id="KW-1185">Reference proteome</keyword>
<dbReference type="AlphaFoldDB" id="A0A069PC18"/>
<dbReference type="InterPro" id="IPR016169">
    <property type="entry name" value="FAD-bd_PCMH_sub2"/>
</dbReference>
<evidence type="ECO:0000256" key="5">
    <source>
        <dbReference type="ARBA" id="ARBA00023002"/>
    </source>
</evidence>
<dbReference type="PANTHER" id="PTHR42973:SF39">
    <property type="entry name" value="FAD-BINDING PCMH-TYPE DOMAIN-CONTAINING PROTEIN"/>
    <property type="match status" value="1"/>
</dbReference>
<evidence type="ECO:0000256" key="2">
    <source>
        <dbReference type="ARBA" id="ARBA00005466"/>
    </source>
</evidence>
<dbReference type="Gene3D" id="3.40.462.20">
    <property type="match status" value="1"/>
</dbReference>
<comment type="caution">
    <text evidence="7">The sequence shown here is derived from an EMBL/GenBank/DDBJ whole genome shotgun (WGS) entry which is preliminary data.</text>
</comment>
<dbReference type="InterPro" id="IPR012951">
    <property type="entry name" value="BBE"/>
</dbReference>
<dbReference type="Pfam" id="PF01565">
    <property type="entry name" value="FAD_binding_4"/>
    <property type="match status" value="1"/>
</dbReference>
<keyword evidence="5" id="KW-0560">Oxidoreductase</keyword>
<dbReference type="RefSeq" id="WP_035937709.1">
    <property type="nucleotide sequence ID" value="NZ_CADFFX010000022.1"/>
</dbReference>
<reference evidence="7 8" key="1">
    <citation type="submission" date="2014-03" db="EMBL/GenBank/DDBJ databases">
        <title>Draft Genome Sequences of Four Burkholderia Strains.</title>
        <authorList>
            <person name="Liu X.Y."/>
            <person name="Li C.X."/>
            <person name="Xu J.H."/>
        </authorList>
    </citation>
    <scope>NUCLEOTIDE SEQUENCE [LARGE SCALE GENOMIC DNA]</scope>
    <source>
        <strain evidence="7 8">DSM 50014</strain>
    </source>
</reference>
<evidence type="ECO:0000256" key="1">
    <source>
        <dbReference type="ARBA" id="ARBA00001974"/>
    </source>
</evidence>